<sequence>MATTGQRRELHNPQYHHHMTSPMTTTSCSHSGQTSSSPVSFELHRKQDPTNPSRVLKQTSKGKVKELKVTLLCNVVSSLGIAVRPSHVRLHHARVLILRKLALFLSRFFLPSNITQPRNGLGIFIC</sequence>
<comment type="caution">
    <text evidence="1">The sequence shown here is derived from an EMBL/GenBank/DDBJ whole genome shotgun (WGS) entry which is preliminary data.</text>
</comment>
<proteinExistence type="predicted"/>
<reference evidence="1 2" key="2">
    <citation type="journal article" date="2022" name="Mol. Ecol. Resour.">
        <title>The genomes of chicory, endive, great burdock and yacon provide insights into Asteraceae paleo-polyploidization history and plant inulin production.</title>
        <authorList>
            <person name="Fan W."/>
            <person name="Wang S."/>
            <person name="Wang H."/>
            <person name="Wang A."/>
            <person name="Jiang F."/>
            <person name="Liu H."/>
            <person name="Zhao H."/>
            <person name="Xu D."/>
            <person name="Zhang Y."/>
        </authorList>
    </citation>
    <scope>NUCLEOTIDE SEQUENCE [LARGE SCALE GENOMIC DNA]</scope>
    <source>
        <strain evidence="2">cv. Yunnan</strain>
        <tissue evidence="1">Leaves</tissue>
    </source>
</reference>
<protein>
    <submittedName>
        <fullName evidence="1">Uncharacterized protein</fullName>
    </submittedName>
</protein>
<organism evidence="1 2">
    <name type="scientific">Smallanthus sonchifolius</name>
    <dbReference type="NCBI Taxonomy" id="185202"/>
    <lineage>
        <taxon>Eukaryota</taxon>
        <taxon>Viridiplantae</taxon>
        <taxon>Streptophyta</taxon>
        <taxon>Embryophyta</taxon>
        <taxon>Tracheophyta</taxon>
        <taxon>Spermatophyta</taxon>
        <taxon>Magnoliopsida</taxon>
        <taxon>eudicotyledons</taxon>
        <taxon>Gunneridae</taxon>
        <taxon>Pentapetalae</taxon>
        <taxon>asterids</taxon>
        <taxon>campanulids</taxon>
        <taxon>Asterales</taxon>
        <taxon>Asteraceae</taxon>
        <taxon>Asteroideae</taxon>
        <taxon>Heliantheae alliance</taxon>
        <taxon>Millerieae</taxon>
        <taxon>Smallanthus</taxon>
    </lineage>
</organism>
<keyword evidence="2" id="KW-1185">Reference proteome</keyword>
<reference evidence="2" key="1">
    <citation type="journal article" date="2022" name="Mol. Ecol. Resour.">
        <title>The genomes of chicory, endive, great burdock and yacon provide insights into Asteraceae palaeo-polyploidization history and plant inulin production.</title>
        <authorList>
            <person name="Fan W."/>
            <person name="Wang S."/>
            <person name="Wang H."/>
            <person name="Wang A."/>
            <person name="Jiang F."/>
            <person name="Liu H."/>
            <person name="Zhao H."/>
            <person name="Xu D."/>
            <person name="Zhang Y."/>
        </authorList>
    </citation>
    <scope>NUCLEOTIDE SEQUENCE [LARGE SCALE GENOMIC DNA]</scope>
    <source>
        <strain evidence="2">cv. Yunnan</strain>
    </source>
</reference>
<dbReference type="EMBL" id="CM042034">
    <property type="protein sequence ID" value="KAI3762822.1"/>
    <property type="molecule type" value="Genomic_DNA"/>
</dbReference>
<dbReference type="Proteomes" id="UP001056120">
    <property type="component" value="Linkage Group LG17"/>
</dbReference>
<evidence type="ECO:0000313" key="2">
    <source>
        <dbReference type="Proteomes" id="UP001056120"/>
    </source>
</evidence>
<name>A0ACB9EWL8_9ASTR</name>
<gene>
    <name evidence="1" type="ORF">L1987_53264</name>
</gene>
<accession>A0ACB9EWL8</accession>
<evidence type="ECO:0000313" key="1">
    <source>
        <dbReference type="EMBL" id="KAI3762822.1"/>
    </source>
</evidence>